<dbReference type="EMBL" id="UYSU01032266">
    <property type="protein sequence ID" value="VDL88874.1"/>
    <property type="molecule type" value="Genomic_DNA"/>
</dbReference>
<dbReference type="InterPro" id="IPR036770">
    <property type="entry name" value="Ankyrin_rpt-contain_sf"/>
</dbReference>
<dbReference type="InterPro" id="IPR027473">
    <property type="entry name" value="L-asparaginase_C"/>
</dbReference>
<dbReference type="InterPro" id="IPR002110">
    <property type="entry name" value="Ankyrin_rpt"/>
</dbReference>
<protein>
    <recommendedName>
        <fullName evidence="1">asparaginase</fullName>
        <ecNumber evidence="1">3.5.1.1</ecNumber>
    </recommendedName>
</protein>
<reference evidence="7 8" key="2">
    <citation type="submission" date="2018-11" db="EMBL/GenBank/DDBJ databases">
        <authorList>
            <consortium name="Pathogen Informatics"/>
        </authorList>
    </citation>
    <scope>NUCLEOTIDE SEQUENCE [LARGE SCALE GENOMIC DNA]</scope>
    <source>
        <strain evidence="7 8">NST_G2</strain>
    </source>
</reference>
<evidence type="ECO:0000256" key="3">
    <source>
        <dbReference type="PROSITE-ProRule" id="PRU00023"/>
    </source>
</evidence>
<keyword evidence="3" id="KW-0040">ANK repeat</keyword>
<dbReference type="Pfam" id="PF00710">
    <property type="entry name" value="Asparaginase"/>
    <property type="match status" value="1"/>
</dbReference>
<keyword evidence="2" id="KW-0378">Hydrolase</keyword>
<dbReference type="InterPro" id="IPR027474">
    <property type="entry name" value="L-asparaginase_N"/>
</dbReference>
<dbReference type="AlphaFoldDB" id="A0A183SE41"/>
<dbReference type="PROSITE" id="PS50297">
    <property type="entry name" value="ANK_REP_REGION"/>
    <property type="match status" value="1"/>
</dbReference>
<dbReference type="PANTHER" id="PTHR11707">
    <property type="entry name" value="L-ASPARAGINASE"/>
    <property type="match status" value="1"/>
</dbReference>
<dbReference type="InterPro" id="IPR027475">
    <property type="entry name" value="Asparaginase/glutaminase_AS2"/>
</dbReference>
<dbReference type="Proteomes" id="UP000275846">
    <property type="component" value="Unassembled WGS sequence"/>
</dbReference>
<dbReference type="EC" id="3.5.1.1" evidence="1"/>
<evidence type="ECO:0000259" key="5">
    <source>
        <dbReference type="Pfam" id="PF00710"/>
    </source>
</evidence>
<dbReference type="InterPro" id="IPR040919">
    <property type="entry name" value="Asparaginase_C"/>
</dbReference>
<dbReference type="SMART" id="SM00870">
    <property type="entry name" value="Asparaginase"/>
    <property type="match status" value="1"/>
</dbReference>
<evidence type="ECO:0000313" key="9">
    <source>
        <dbReference type="WBParaSite" id="SSLN_0000257601-mRNA-1"/>
    </source>
</evidence>
<dbReference type="SUPFAM" id="SSF48403">
    <property type="entry name" value="Ankyrin repeat"/>
    <property type="match status" value="1"/>
</dbReference>
<name>A0A183SE41_SCHSO</name>
<dbReference type="PIRSF" id="PIRSF001220">
    <property type="entry name" value="L-ASNase_gatD"/>
    <property type="match status" value="1"/>
</dbReference>
<dbReference type="PIRSF" id="PIRSF500176">
    <property type="entry name" value="L_ASNase"/>
    <property type="match status" value="1"/>
</dbReference>
<dbReference type="Pfam" id="PF17763">
    <property type="entry name" value="Asparaginase_C"/>
    <property type="match status" value="1"/>
</dbReference>
<feature type="repeat" description="ANK" evidence="3">
    <location>
        <begin position="516"/>
        <end position="548"/>
    </location>
</feature>
<dbReference type="WBParaSite" id="SSLN_0000257601-mRNA-1">
    <property type="protein sequence ID" value="SSLN_0000257601-mRNA-1"/>
    <property type="gene ID" value="SSLN_0000257601"/>
</dbReference>
<dbReference type="InterPro" id="IPR037152">
    <property type="entry name" value="L-asparaginase_N_sf"/>
</dbReference>
<dbReference type="SMART" id="SM00248">
    <property type="entry name" value="ANK"/>
    <property type="match status" value="3"/>
</dbReference>
<dbReference type="GO" id="GO:0004067">
    <property type="term" value="F:asparaginase activity"/>
    <property type="evidence" value="ECO:0007669"/>
    <property type="project" value="UniProtKB-UniRule"/>
</dbReference>
<evidence type="ECO:0000256" key="4">
    <source>
        <dbReference type="PROSITE-ProRule" id="PRU10100"/>
    </source>
</evidence>
<gene>
    <name evidence="7" type="ORF">SSLN_LOCUS2489</name>
</gene>
<dbReference type="CDD" id="cd08963">
    <property type="entry name" value="L-asparaginase_I"/>
    <property type="match status" value="1"/>
</dbReference>
<dbReference type="PANTHER" id="PTHR11707:SF28">
    <property type="entry name" value="60 KDA LYSOPHOSPHOLIPASE"/>
    <property type="match status" value="1"/>
</dbReference>
<dbReference type="PROSITE" id="PS51732">
    <property type="entry name" value="ASN_GLN_ASE_3"/>
    <property type="match status" value="1"/>
</dbReference>
<feature type="active site" evidence="4">
    <location>
        <position position="184"/>
    </location>
</feature>
<dbReference type="InterPro" id="IPR041725">
    <property type="entry name" value="L-asparaginase_I"/>
</dbReference>
<dbReference type="SUPFAM" id="SSF53774">
    <property type="entry name" value="Glutaminase/Asparaginase"/>
    <property type="match status" value="1"/>
</dbReference>
<evidence type="ECO:0000259" key="6">
    <source>
        <dbReference type="Pfam" id="PF17763"/>
    </source>
</evidence>
<evidence type="ECO:0000256" key="2">
    <source>
        <dbReference type="ARBA" id="ARBA00022801"/>
    </source>
</evidence>
<feature type="domain" description="L-asparaginase N-terminal" evidence="5">
    <location>
        <begin position="30"/>
        <end position="287"/>
    </location>
</feature>
<dbReference type="PROSITE" id="PS00917">
    <property type="entry name" value="ASN_GLN_ASE_2"/>
    <property type="match status" value="1"/>
</dbReference>
<evidence type="ECO:0000313" key="7">
    <source>
        <dbReference type="EMBL" id="VDL88874.1"/>
    </source>
</evidence>
<dbReference type="InterPro" id="IPR036152">
    <property type="entry name" value="Asp/glu_Ase-like_sf"/>
</dbReference>
<proteinExistence type="predicted"/>
<organism evidence="9">
    <name type="scientific">Schistocephalus solidus</name>
    <name type="common">Tapeworm</name>
    <dbReference type="NCBI Taxonomy" id="70667"/>
    <lineage>
        <taxon>Eukaryota</taxon>
        <taxon>Metazoa</taxon>
        <taxon>Spiralia</taxon>
        <taxon>Lophotrochozoa</taxon>
        <taxon>Platyhelminthes</taxon>
        <taxon>Cestoda</taxon>
        <taxon>Eucestoda</taxon>
        <taxon>Diphyllobothriidea</taxon>
        <taxon>Diphyllobothriidae</taxon>
        <taxon>Schistocephalus</taxon>
    </lineage>
</organism>
<feature type="domain" description="Asparaginase/glutaminase C-terminal" evidence="6">
    <location>
        <begin position="307"/>
        <end position="422"/>
    </location>
</feature>
<dbReference type="GO" id="GO:0009066">
    <property type="term" value="P:aspartate family amino acid metabolic process"/>
    <property type="evidence" value="ECO:0007669"/>
    <property type="project" value="UniProtKB-ARBA"/>
</dbReference>
<accession>A0A183SE41</accession>
<dbReference type="Gene3D" id="3.40.50.1170">
    <property type="entry name" value="L-asparaginase, N-terminal domain"/>
    <property type="match status" value="1"/>
</dbReference>
<dbReference type="OrthoDB" id="542841at2759"/>
<sequence length="697" mass="77785">MENARDYVILEDELVDYAKNEEGCESVGSVLVLYTGGAIGMQPRDGAYEPEPHYLTNYLTQMPIFNDTSYVPAGLSLRFLLLQDKHILIIISLRFCRQKREELNRRWTSKEQFSPRLPTCRPSTASVTLAIPLTVRKRRILYRVIEYAELLDSSNCVMDHWISLAKDIEQWYDHFTGFVILHGTDTLPCAASALSFIFENLEKPVVLTGSELPITQLCSDGQHNLLGALLFAGAEYGIPEVTVYSQKQLLRGNRTVKSSATDVDIFVSPNCPPLAESREDIKIYYDRIWKSNDKKRRLRVNPDLCPNVAILRLFPSISAETVKAFFQPPVEGVILQTYGAGNVPSNNQELIEILREASLERKILILNTTQCWRGTVAVVYATGAILNTLGVVSGCDMTPEAALMKMAYVLAKWKDPATRRRMLAHSLRGEMTEPILETRVGLQSIIASPREMIDASLEHTRGLGELLSNADANGLAPQWAQKVFPALMCVAAETDDTETLEQLFRIAGHFEWFDHSHRSPLHLAASVGSIVVCRLLLDGGANPNVVDKFGYTPLSYAIRSNNSTPALIELIRQYGGRLPAFMSAKAKEANNAARLGLIRRLRLYKLAGLTLEELDAEGRAALHTAVVYRQLNTVRYLIAPARGSSSTNLYESSELDMFEVDGAEVDPHQRTGYGMSALEEAKRRNFTEIVQVLEACQ</sequence>
<dbReference type="Gene3D" id="1.25.40.20">
    <property type="entry name" value="Ankyrin repeat-containing domain"/>
    <property type="match status" value="2"/>
</dbReference>
<keyword evidence="8" id="KW-1185">Reference proteome</keyword>
<dbReference type="PRINTS" id="PR00139">
    <property type="entry name" value="ASNGLNASE"/>
</dbReference>
<dbReference type="PROSITE" id="PS50088">
    <property type="entry name" value="ANK_REPEAT"/>
    <property type="match status" value="1"/>
</dbReference>
<evidence type="ECO:0000256" key="1">
    <source>
        <dbReference type="ARBA" id="ARBA00012920"/>
    </source>
</evidence>
<reference evidence="9" key="1">
    <citation type="submission" date="2016-06" db="UniProtKB">
        <authorList>
            <consortium name="WormBaseParasite"/>
        </authorList>
    </citation>
    <scope>IDENTIFICATION</scope>
</reference>
<dbReference type="FunFam" id="3.40.50.40:FF:000001">
    <property type="entry name" value="L-asparaginase 1"/>
    <property type="match status" value="1"/>
</dbReference>
<dbReference type="STRING" id="70667.A0A183SE41"/>
<dbReference type="Gene3D" id="3.40.50.40">
    <property type="match status" value="1"/>
</dbReference>
<dbReference type="InterPro" id="IPR006034">
    <property type="entry name" value="Asparaginase/glutaminase-like"/>
</dbReference>
<dbReference type="Pfam" id="PF12796">
    <property type="entry name" value="Ank_2"/>
    <property type="match status" value="1"/>
</dbReference>
<evidence type="ECO:0000313" key="8">
    <source>
        <dbReference type="Proteomes" id="UP000275846"/>
    </source>
</evidence>